<dbReference type="EMBL" id="ASHM01019075">
    <property type="protein sequence ID" value="PNY00567.1"/>
    <property type="molecule type" value="Genomic_DNA"/>
</dbReference>
<organism evidence="1 2">
    <name type="scientific">Trifolium pratense</name>
    <name type="common">Red clover</name>
    <dbReference type="NCBI Taxonomy" id="57577"/>
    <lineage>
        <taxon>Eukaryota</taxon>
        <taxon>Viridiplantae</taxon>
        <taxon>Streptophyta</taxon>
        <taxon>Embryophyta</taxon>
        <taxon>Tracheophyta</taxon>
        <taxon>Spermatophyta</taxon>
        <taxon>Magnoliopsida</taxon>
        <taxon>eudicotyledons</taxon>
        <taxon>Gunneridae</taxon>
        <taxon>Pentapetalae</taxon>
        <taxon>rosids</taxon>
        <taxon>fabids</taxon>
        <taxon>Fabales</taxon>
        <taxon>Fabaceae</taxon>
        <taxon>Papilionoideae</taxon>
        <taxon>50 kb inversion clade</taxon>
        <taxon>NPAAA clade</taxon>
        <taxon>Hologalegina</taxon>
        <taxon>IRL clade</taxon>
        <taxon>Trifolieae</taxon>
        <taxon>Trifolium</taxon>
    </lineage>
</organism>
<dbReference type="Proteomes" id="UP000236291">
    <property type="component" value="Unassembled WGS sequence"/>
</dbReference>
<reference evidence="1 2" key="2">
    <citation type="journal article" date="2017" name="Front. Plant Sci.">
        <title>Gene Classification and Mining of Molecular Markers Useful in Red Clover (Trifolium pratense) Breeding.</title>
        <authorList>
            <person name="Istvanek J."/>
            <person name="Dluhosova J."/>
            <person name="Dluhos P."/>
            <person name="Patkova L."/>
            <person name="Nedelnik J."/>
            <person name="Repkova J."/>
        </authorList>
    </citation>
    <scope>NUCLEOTIDE SEQUENCE [LARGE SCALE GENOMIC DNA]</scope>
    <source>
        <strain evidence="2">cv. Tatra</strain>
        <tissue evidence="1">Young leaves</tissue>
    </source>
</reference>
<evidence type="ECO:0000313" key="2">
    <source>
        <dbReference type="Proteomes" id="UP000236291"/>
    </source>
</evidence>
<protein>
    <submittedName>
        <fullName evidence="1">Uncharacterized protein</fullName>
    </submittedName>
</protein>
<gene>
    <name evidence="1" type="ORF">L195_g023850</name>
</gene>
<sequence>MDRRQNSKDAEVKEKNGYGGKSCLQCLFCCLWTLLKMEGCTLERNSIEVLWETLLCSNGWGDLHDDEFVAPTRPWLVILDFVSMFNISSLEMDKVNNSSKVQIDIAWQIAMRR</sequence>
<proteinExistence type="predicted"/>
<reference evidence="1 2" key="1">
    <citation type="journal article" date="2014" name="Am. J. Bot.">
        <title>Genome assembly and annotation for red clover (Trifolium pratense; Fabaceae).</title>
        <authorList>
            <person name="Istvanek J."/>
            <person name="Jaros M."/>
            <person name="Krenek A."/>
            <person name="Repkova J."/>
        </authorList>
    </citation>
    <scope>NUCLEOTIDE SEQUENCE [LARGE SCALE GENOMIC DNA]</scope>
    <source>
        <strain evidence="2">cv. Tatra</strain>
        <tissue evidence="1">Young leaves</tissue>
    </source>
</reference>
<evidence type="ECO:0000313" key="1">
    <source>
        <dbReference type="EMBL" id="PNY00567.1"/>
    </source>
</evidence>
<accession>A0A2K3NC09</accession>
<name>A0A2K3NC09_TRIPR</name>
<comment type="caution">
    <text evidence="1">The sequence shown here is derived from an EMBL/GenBank/DDBJ whole genome shotgun (WGS) entry which is preliminary data.</text>
</comment>
<dbReference type="AlphaFoldDB" id="A0A2K3NC09"/>